<gene>
    <name evidence="1" type="ORF">CDAR_251361</name>
</gene>
<evidence type="ECO:0000313" key="1">
    <source>
        <dbReference type="EMBL" id="GIY17085.1"/>
    </source>
</evidence>
<organism evidence="1 2">
    <name type="scientific">Caerostris darwini</name>
    <dbReference type="NCBI Taxonomy" id="1538125"/>
    <lineage>
        <taxon>Eukaryota</taxon>
        <taxon>Metazoa</taxon>
        <taxon>Ecdysozoa</taxon>
        <taxon>Arthropoda</taxon>
        <taxon>Chelicerata</taxon>
        <taxon>Arachnida</taxon>
        <taxon>Araneae</taxon>
        <taxon>Araneomorphae</taxon>
        <taxon>Entelegynae</taxon>
        <taxon>Araneoidea</taxon>
        <taxon>Araneidae</taxon>
        <taxon>Caerostris</taxon>
    </lineage>
</organism>
<accession>A0AAV4R5V3</accession>
<dbReference type="EMBL" id="BPLQ01005772">
    <property type="protein sequence ID" value="GIY17085.1"/>
    <property type="molecule type" value="Genomic_DNA"/>
</dbReference>
<keyword evidence="2" id="KW-1185">Reference proteome</keyword>
<proteinExistence type="predicted"/>
<sequence>MTYALRGLGEIARKGSATAGDEWGVNRWEGSGVSDLPECHYTTTLGCGTGCCTDGHRAVVGGLFFSVINWEWGSLYSYCGWRFQFIKLIGKIWD</sequence>
<protein>
    <submittedName>
        <fullName evidence="1">Uncharacterized protein</fullName>
    </submittedName>
</protein>
<reference evidence="1 2" key="1">
    <citation type="submission" date="2021-06" db="EMBL/GenBank/DDBJ databases">
        <title>Caerostris darwini draft genome.</title>
        <authorList>
            <person name="Kono N."/>
            <person name="Arakawa K."/>
        </authorList>
    </citation>
    <scope>NUCLEOTIDE SEQUENCE [LARGE SCALE GENOMIC DNA]</scope>
</reference>
<dbReference type="Proteomes" id="UP001054837">
    <property type="component" value="Unassembled WGS sequence"/>
</dbReference>
<comment type="caution">
    <text evidence="1">The sequence shown here is derived from an EMBL/GenBank/DDBJ whole genome shotgun (WGS) entry which is preliminary data.</text>
</comment>
<name>A0AAV4R5V3_9ARAC</name>
<evidence type="ECO:0000313" key="2">
    <source>
        <dbReference type="Proteomes" id="UP001054837"/>
    </source>
</evidence>
<dbReference type="AlphaFoldDB" id="A0AAV4R5V3"/>